<keyword evidence="8" id="KW-1185">Reference proteome</keyword>
<dbReference type="Proteomes" id="UP000239724">
    <property type="component" value="Unassembled WGS sequence"/>
</dbReference>
<dbReference type="AlphaFoldDB" id="A0A2S6NBS3"/>
<evidence type="ECO:0000256" key="3">
    <source>
        <dbReference type="ARBA" id="ARBA00022679"/>
    </source>
</evidence>
<comment type="pathway">
    <text evidence="1">Protein modification; protein glycosylation.</text>
</comment>
<dbReference type="Gene3D" id="3.40.50.11380">
    <property type="match status" value="1"/>
</dbReference>
<dbReference type="PANTHER" id="PTHR44835">
    <property type="entry name" value="UDP-N-ACETYLGLUCOSAMINE--PEPTIDE N-ACETYLGLUCOSAMINYLTRANSFERASE SPINDLY-RELATED"/>
    <property type="match status" value="1"/>
</dbReference>
<dbReference type="InterPro" id="IPR029489">
    <property type="entry name" value="OGT/SEC/SPY_C"/>
</dbReference>
<sequence>MDAVLLDDWHAPPGTEAQFVEPIMRLPGGRFCYQPVSWAPAAVAPPPCLASGRITFGSFNNTAKLNDGVFDAWARILAAVPESRLVLKWRTFNDDALRQSVRGAFARRGIAAARIDLRGPSFHAEVLKEYADLDIALDPFPFSGGLTSCEALWMGVPAVTSPQGRVVSRQTFAFLSAIGLPELAATTAEEYVRIAVELARNRERLAALRAGLRERMRASPLMDVTGFAHRFEQCLIPTREKNHPSMLASRPG</sequence>
<evidence type="ECO:0000256" key="2">
    <source>
        <dbReference type="ARBA" id="ARBA00022676"/>
    </source>
</evidence>
<dbReference type="InterPro" id="IPR051939">
    <property type="entry name" value="Glycosyltr_41/O-GlcNAc_trsf"/>
</dbReference>
<name>A0A2S6NBS3_RHOGL</name>
<dbReference type="GO" id="GO:0016757">
    <property type="term" value="F:glycosyltransferase activity"/>
    <property type="evidence" value="ECO:0007669"/>
    <property type="project" value="UniProtKB-KW"/>
</dbReference>
<evidence type="ECO:0000313" key="8">
    <source>
        <dbReference type="Proteomes" id="UP000239724"/>
    </source>
</evidence>
<protein>
    <recommendedName>
        <fullName evidence="6">O-GlcNAc transferase C-terminal domain-containing protein</fullName>
    </recommendedName>
</protein>
<proteinExistence type="predicted"/>
<dbReference type="OrthoDB" id="146908at2"/>
<dbReference type="SUPFAM" id="SSF53756">
    <property type="entry name" value="UDP-Glycosyltransferase/glycogen phosphorylase"/>
    <property type="match status" value="1"/>
</dbReference>
<keyword evidence="3" id="KW-0808">Transferase</keyword>
<evidence type="ECO:0000313" key="7">
    <source>
        <dbReference type="EMBL" id="PPQ32068.1"/>
    </source>
</evidence>
<keyword evidence="4" id="KW-0677">Repeat</keyword>
<comment type="caution">
    <text evidence="7">The sequence shown here is derived from an EMBL/GenBank/DDBJ whole genome shotgun (WGS) entry which is preliminary data.</text>
</comment>
<feature type="domain" description="O-GlcNAc transferase C-terminal" evidence="6">
    <location>
        <begin position="51"/>
        <end position="229"/>
    </location>
</feature>
<accession>A0A2S6NBS3</accession>
<gene>
    <name evidence="7" type="ORF">CCS01_16035</name>
</gene>
<organism evidence="7 8">
    <name type="scientific">Rhodopila globiformis</name>
    <name type="common">Rhodopseudomonas globiformis</name>
    <dbReference type="NCBI Taxonomy" id="1071"/>
    <lineage>
        <taxon>Bacteria</taxon>
        <taxon>Pseudomonadati</taxon>
        <taxon>Pseudomonadota</taxon>
        <taxon>Alphaproteobacteria</taxon>
        <taxon>Acetobacterales</taxon>
        <taxon>Acetobacteraceae</taxon>
        <taxon>Rhodopila</taxon>
    </lineage>
</organism>
<evidence type="ECO:0000256" key="1">
    <source>
        <dbReference type="ARBA" id="ARBA00004922"/>
    </source>
</evidence>
<keyword evidence="2" id="KW-0328">Glycosyltransferase</keyword>
<keyword evidence="5" id="KW-0802">TPR repeat</keyword>
<evidence type="ECO:0000256" key="4">
    <source>
        <dbReference type="ARBA" id="ARBA00022737"/>
    </source>
</evidence>
<reference evidence="7 8" key="1">
    <citation type="journal article" date="2018" name="Arch. Microbiol.">
        <title>New insights into the metabolic potential of the phototrophic purple bacterium Rhodopila globiformis DSM 161(T) from its draft genome sequence and evidence for a vanadium-dependent nitrogenase.</title>
        <authorList>
            <person name="Imhoff J.F."/>
            <person name="Rahn T."/>
            <person name="Kunzel S."/>
            <person name="Neulinger S.C."/>
        </authorList>
    </citation>
    <scope>NUCLEOTIDE SEQUENCE [LARGE SCALE GENOMIC DNA]</scope>
    <source>
        <strain evidence="7 8">DSM 161</strain>
    </source>
</reference>
<dbReference type="EMBL" id="NHRY01000175">
    <property type="protein sequence ID" value="PPQ32068.1"/>
    <property type="molecule type" value="Genomic_DNA"/>
</dbReference>
<dbReference type="Pfam" id="PF13844">
    <property type="entry name" value="Glyco_transf_41"/>
    <property type="match status" value="1"/>
</dbReference>
<dbReference type="PANTHER" id="PTHR44835:SF1">
    <property type="entry name" value="PROTEIN O-GLCNAC TRANSFERASE"/>
    <property type="match status" value="1"/>
</dbReference>
<evidence type="ECO:0000259" key="6">
    <source>
        <dbReference type="Pfam" id="PF13844"/>
    </source>
</evidence>
<dbReference type="RefSeq" id="WP_104519841.1">
    <property type="nucleotide sequence ID" value="NZ_NHRY01000175.1"/>
</dbReference>
<dbReference type="Gene3D" id="3.40.50.2000">
    <property type="entry name" value="Glycogen Phosphorylase B"/>
    <property type="match status" value="1"/>
</dbReference>
<evidence type="ECO:0000256" key="5">
    <source>
        <dbReference type="ARBA" id="ARBA00022803"/>
    </source>
</evidence>